<accession>A0A0W0FG50</accession>
<protein>
    <submittedName>
        <fullName evidence="1">Uncharacterized protein</fullName>
    </submittedName>
</protein>
<evidence type="ECO:0000313" key="2">
    <source>
        <dbReference type="Proteomes" id="UP000054988"/>
    </source>
</evidence>
<reference evidence="1 2" key="1">
    <citation type="submission" date="2015-12" db="EMBL/GenBank/DDBJ databases">
        <title>Draft genome sequence of Moniliophthora roreri, the causal agent of frosty pod rot of cacao.</title>
        <authorList>
            <person name="Aime M.C."/>
            <person name="Diaz-Valderrama J.R."/>
            <person name="Kijpornyongpan T."/>
            <person name="Phillips-Mora W."/>
        </authorList>
    </citation>
    <scope>NUCLEOTIDE SEQUENCE [LARGE SCALE GENOMIC DNA]</scope>
    <source>
        <strain evidence="1 2">MCA 2952</strain>
    </source>
</reference>
<dbReference type="Proteomes" id="UP000054988">
    <property type="component" value="Unassembled WGS sequence"/>
</dbReference>
<dbReference type="AlphaFoldDB" id="A0A0W0FG50"/>
<comment type="caution">
    <text evidence="1">The sequence shown here is derived from an EMBL/GenBank/DDBJ whole genome shotgun (WGS) entry which is preliminary data.</text>
</comment>
<evidence type="ECO:0000313" key="1">
    <source>
        <dbReference type="EMBL" id="KTB35258.1"/>
    </source>
</evidence>
<gene>
    <name evidence="1" type="ORF">WG66_12156</name>
</gene>
<sequence>MSSVPQRKIGDATVPAIGFGVMGIATAYGKIDTDEERLKTPPTKLAARSGTPQTFTVILKISSENGHTTFLMVIHGYSEH</sequence>
<organism evidence="1 2">
    <name type="scientific">Moniliophthora roreri</name>
    <name type="common">Frosty pod rot fungus</name>
    <name type="synonym">Monilia roreri</name>
    <dbReference type="NCBI Taxonomy" id="221103"/>
    <lineage>
        <taxon>Eukaryota</taxon>
        <taxon>Fungi</taxon>
        <taxon>Dikarya</taxon>
        <taxon>Basidiomycota</taxon>
        <taxon>Agaricomycotina</taxon>
        <taxon>Agaricomycetes</taxon>
        <taxon>Agaricomycetidae</taxon>
        <taxon>Agaricales</taxon>
        <taxon>Marasmiineae</taxon>
        <taxon>Marasmiaceae</taxon>
        <taxon>Moniliophthora</taxon>
    </lineage>
</organism>
<proteinExistence type="predicted"/>
<dbReference type="EMBL" id="LATX01001997">
    <property type="protein sequence ID" value="KTB35258.1"/>
    <property type="molecule type" value="Genomic_DNA"/>
</dbReference>
<name>A0A0W0FG50_MONRR</name>